<sequence length="285" mass="31404">MGQWDAWIGRMEHRQDHVDPALVRRWLAMLDRDGLPDDRVPQGLHWCLCTPETATAGLGPDGHPLRDSSPDSFLPPVPLPRRMWASSKLEFLAPLAAGEIVGRRSAVLSISEKSGGSGHLVFVDIEHLTEGAKGPAIREVQTIVYREAASSDAPRTPPPPCDTVFDVSDWTTHRTILPSEPMLFRYSALTFNSHRIHYDLPYARDVERYRGLVVHGPLTATLLLDLASQEWGDNALSSFTFRGLTPAIGGELLHLVMRADGENVEFGAFADDGRAVMAATAIRKI</sequence>
<dbReference type="RefSeq" id="WP_143775152.1">
    <property type="nucleotide sequence ID" value="NZ_VKKU01000001.1"/>
</dbReference>
<protein>
    <recommendedName>
        <fullName evidence="1">FAS1-like dehydratase domain-containing protein</fullName>
    </recommendedName>
</protein>
<dbReference type="SUPFAM" id="SSF54637">
    <property type="entry name" value="Thioesterase/thiol ester dehydrase-isomerase"/>
    <property type="match status" value="2"/>
</dbReference>
<reference evidence="2 3" key="1">
    <citation type="submission" date="2019-07" db="EMBL/GenBank/DDBJ databases">
        <authorList>
            <person name="Park M."/>
        </authorList>
    </citation>
    <scope>NUCLEOTIDE SEQUENCE [LARGE SCALE GENOMIC DNA]</scope>
    <source>
        <strain evidence="2 3">KCTC32445</strain>
    </source>
</reference>
<dbReference type="Proteomes" id="UP000320160">
    <property type="component" value="Unassembled WGS sequence"/>
</dbReference>
<dbReference type="AlphaFoldDB" id="A0A553WHU9"/>
<evidence type="ECO:0000313" key="3">
    <source>
        <dbReference type="Proteomes" id="UP000320160"/>
    </source>
</evidence>
<dbReference type="InterPro" id="IPR039569">
    <property type="entry name" value="FAS1-like_DH_region"/>
</dbReference>
<dbReference type="InterPro" id="IPR029069">
    <property type="entry name" value="HotDog_dom_sf"/>
</dbReference>
<proteinExistence type="predicted"/>
<organism evidence="2 3">
    <name type="scientific">Sphingorhabdus contaminans</name>
    <dbReference type="NCBI Taxonomy" id="1343899"/>
    <lineage>
        <taxon>Bacteria</taxon>
        <taxon>Pseudomonadati</taxon>
        <taxon>Pseudomonadota</taxon>
        <taxon>Alphaproteobacteria</taxon>
        <taxon>Sphingomonadales</taxon>
        <taxon>Sphingomonadaceae</taxon>
        <taxon>Sphingorhabdus</taxon>
    </lineage>
</organism>
<dbReference type="OrthoDB" id="7183822at2"/>
<gene>
    <name evidence="2" type="ORF">FOM92_02265</name>
</gene>
<comment type="caution">
    <text evidence="2">The sequence shown here is derived from an EMBL/GenBank/DDBJ whole genome shotgun (WGS) entry which is preliminary data.</text>
</comment>
<dbReference type="Gene3D" id="3.10.129.10">
    <property type="entry name" value="Hotdog Thioesterase"/>
    <property type="match status" value="1"/>
</dbReference>
<feature type="domain" description="FAS1-like dehydratase" evidence="1">
    <location>
        <begin position="48"/>
        <end position="139"/>
    </location>
</feature>
<dbReference type="PANTHER" id="PTHR28152:SF1">
    <property type="entry name" value="HYDROXYACYL-THIOESTER DEHYDRATASE TYPE 2, MITOCHONDRIAL"/>
    <property type="match status" value="1"/>
</dbReference>
<evidence type="ECO:0000313" key="2">
    <source>
        <dbReference type="EMBL" id="TSB04280.1"/>
    </source>
</evidence>
<name>A0A553WHU9_9SPHN</name>
<dbReference type="EMBL" id="VKKU01000001">
    <property type="protein sequence ID" value="TSB04280.1"/>
    <property type="molecule type" value="Genomic_DNA"/>
</dbReference>
<dbReference type="PANTHER" id="PTHR28152">
    <property type="entry name" value="HYDROXYACYL-THIOESTER DEHYDRATASE TYPE 2, MITOCHONDRIAL"/>
    <property type="match status" value="1"/>
</dbReference>
<dbReference type="InterPro" id="IPR052741">
    <property type="entry name" value="Mitochondrial_HTD2"/>
</dbReference>
<keyword evidence="3" id="KW-1185">Reference proteome</keyword>
<dbReference type="Pfam" id="PF13452">
    <property type="entry name" value="FAS1_DH_region"/>
    <property type="match status" value="1"/>
</dbReference>
<evidence type="ECO:0000259" key="1">
    <source>
        <dbReference type="Pfam" id="PF13452"/>
    </source>
</evidence>
<dbReference type="GO" id="GO:0019171">
    <property type="term" value="F:(3R)-hydroxyacyl-[acyl-carrier-protein] dehydratase activity"/>
    <property type="evidence" value="ECO:0007669"/>
    <property type="project" value="TreeGrafter"/>
</dbReference>
<accession>A0A553WHU9</accession>